<reference evidence="1" key="1">
    <citation type="submission" date="2023-10" db="EMBL/GenBank/DDBJ databases">
        <title>Genome assembly of Pristionchus species.</title>
        <authorList>
            <person name="Yoshida K."/>
            <person name="Sommer R.J."/>
        </authorList>
    </citation>
    <scope>NUCLEOTIDE SEQUENCE</scope>
    <source>
        <strain evidence="1">RS0144</strain>
    </source>
</reference>
<keyword evidence="2" id="KW-1185">Reference proteome</keyword>
<dbReference type="AlphaFoldDB" id="A0AAV5UNN0"/>
<dbReference type="EMBL" id="BTSX01000006">
    <property type="protein sequence ID" value="GMT07902.1"/>
    <property type="molecule type" value="Genomic_DNA"/>
</dbReference>
<feature type="non-terminal residue" evidence="1">
    <location>
        <position position="1"/>
    </location>
</feature>
<dbReference type="PANTHER" id="PTHR34311:SF6">
    <property type="entry name" value="NEMATODE SPECIFIC PEPTIDE FAMILY"/>
    <property type="match status" value="1"/>
</dbReference>
<proteinExistence type="predicted"/>
<gene>
    <name evidence="1" type="ORF">PENTCL1PPCAC_30076</name>
</gene>
<organism evidence="1 2">
    <name type="scientific">Pristionchus entomophagus</name>
    <dbReference type="NCBI Taxonomy" id="358040"/>
    <lineage>
        <taxon>Eukaryota</taxon>
        <taxon>Metazoa</taxon>
        <taxon>Ecdysozoa</taxon>
        <taxon>Nematoda</taxon>
        <taxon>Chromadorea</taxon>
        <taxon>Rhabditida</taxon>
        <taxon>Rhabditina</taxon>
        <taxon>Diplogasteromorpha</taxon>
        <taxon>Diplogasteroidea</taxon>
        <taxon>Neodiplogasteridae</taxon>
        <taxon>Pristionchus</taxon>
    </lineage>
</organism>
<evidence type="ECO:0008006" key="3">
    <source>
        <dbReference type="Google" id="ProtNLM"/>
    </source>
</evidence>
<feature type="non-terminal residue" evidence="1">
    <location>
        <position position="269"/>
    </location>
</feature>
<evidence type="ECO:0000313" key="2">
    <source>
        <dbReference type="Proteomes" id="UP001432027"/>
    </source>
</evidence>
<comment type="caution">
    <text evidence="1">The sequence shown here is derived from an EMBL/GenBank/DDBJ whole genome shotgun (WGS) entry which is preliminary data.</text>
</comment>
<protein>
    <recommendedName>
        <fullName evidence="3">Secreted protein</fullName>
    </recommendedName>
</protein>
<accession>A0AAV5UNN0</accession>
<name>A0AAV5UNN0_9BILA</name>
<evidence type="ECO:0000313" key="1">
    <source>
        <dbReference type="EMBL" id="GMT07902.1"/>
    </source>
</evidence>
<sequence length="269" mass="29506">VSVRERRVSKSSSLLSLSLPCLAFFLGPSSRRISRTMAPRIAAILAVLCAGALAQGGTQGCQPHPTCNLDDLARCQSTFNKDIGIPQALDVKKYDQLQDAVESLIGTQGIDELGRVCYALRSLKFCFTDPQHYDNCFFNPLGLVGDDQCQATGITEKQARGYVRFYASLDFACGVGFSHYWNAEQTPTTIGCMSNVFANKLDDLRKCQDSFDTSVAADNMNACPYVSEASKCYQRAFSKCIDQGQWFGCEYELVGLQAAYGNCGQDFCK</sequence>
<dbReference type="Proteomes" id="UP001432027">
    <property type="component" value="Unassembled WGS sequence"/>
</dbReference>
<dbReference type="PANTHER" id="PTHR34311">
    <property type="entry name" value="PROTEIN CBG21698-RELATED"/>
    <property type="match status" value="1"/>
</dbReference>